<evidence type="ECO:0000313" key="8">
    <source>
        <dbReference type="Proteomes" id="UP000199651"/>
    </source>
</evidence>
<dbReference type="RefSeq" id="WP_091377294.1">
    <property type="nucleotide sequence ID" value="NZ_FNDV01000004.1"/>
</dbReference>
<dbReference type="GO" id="GO:0003700">
    <property type="term" value="F:DNA-binding transcription factor activity"/>
    <property type="evidence" value="ECO:0007669"/>
    <property type="project" value="TreeGrafter"/>
</dbReference>
<keyword evidence="3 5" id="KW-0238">DNA-binding</keyword>
<dbReference type="PANTHER" id="PTHR30055:SF234">
    <property type="entry name" value="HTH-TYPE TRANSCRIPTIONAL REGULATOR BETI"/>
    <property type="match status" value="1"/>
</dbReference>
<evidence type="ECO:0000256" key="1">
    <source>
        <dbReference type="ARBA" id="ARBA00022491"/>
    </source>
</evidence>
<dbReference type="SUPFAM" id="SSF48498">
    <property type="entry name" value="Tetracyclin repressor-like, C-terminal domain"/>
    <property type="match status" value="1"/>
</dbReference>
<name>A0A1H0QQL2_9PSEU</name>
<gene>
    <name evidence="7" type="ORF">SAMN05192558_10776</name>
</gene>
<dbReference type="AlphaFoldDB" id="A0A1H0QQL2"/>
<dbReference type="InterPro" id="IPR001647">
    <property type="entry name" value="HTH_TetR"/>
</dbReference>
<dbReference type="InterPro" id="IPR050109">
    <property type="entry name" value="HTH-type_TetR-like_transc_reg"/>
</dbReference>
<keyword evidence="8" id="KW-1185">Reference proteome</keyword>
<evidence type="ECO:0000313" key="7">
    <source>
        <dbReference type="EMBL" id="SDP18986.1"/>
    </source>
</evidence>
<feature type="DNA-binding region" description="H-T-H motif" evidence="5">
    <location>
        <begin position="32"/>
        <end position="51"/>
    </location>
</feature>
<reference evidence="8" key="1">
    <citation type="submission" date="2016-10" db="EMBL/GenBank/DDBJ databases">
        <authorList>
            <person name="Varghese N."/>
            <person name="Submissions S."/>
        </authorList>
    </citation>
    <scope>NUCLEOTIDE SEQUENCE [LARGE SCALE GENOMIC DNA]</scope>
    <source>
        <strain evidence="8">IBRC-M 10655</strain>
    </source>
</reference>
<keyword evidence="2" id="KW-0805">Transcription regulation</keyword>
<keyword evidence="1" id="KW-0678">Repressor</keyword>
<accession>A0A1H0QQL2</accession>
<protein>
    <submittedName>
        <fullName evidence="7">DNA-binding transcriptional regulator, AcrR family</fullName>
    </submittedName>
</protein>
<dbReference type="PANTHER" id="PTHR30055">
    <property type="entry name" value="HTH-TYPE TRANSCRIPTIONAL REGULATOR RUTR"/>
    <property type="match status" value="1"/>
</dbReference>
<dbReference type="GO" id="GO:0000976">
    <property type="term" value="F:transcription cis-regulatory region binding"/>
    <property type="evidence" value="ECO:0007669"/>
    <property type="project" value="TreeGrafter"/>
</dbReference>
<evidence type="ECO:0000256" key="3">
    <source>
        <dbReference type="ARBA" id="ARBA00023125"/>
    </source>
</evidence>
<sequence length="432" mass="46724">MVDPNPARARLIAAGISQLLEDGIKVLSRGLNVAEIAERAGVSEKTFFATFGDKGRYVDELLASLVEAPERVTRSLTDMVEKSFIQTKGDPRQTIRAVCAWDFQQVRQDPATLAQLATLVLAREHRGAMKKLRQAYAAYDDAGMKAYQAILARWGASLRAPFTAESMAVSLTALVEGLAVRHLADPTAVPDHLFGDVVVALIGSIVDTGQNHEHIDDVVGPLADEIMVTYEVALTDSLPEDPRSAVVDAARVEFAARGYFSTTLVHISVRSGVPLPVLKQLFPSKAMIVVSALRVPFQELKSQVGDDIALGITADVIVKRFLGRLATFAVRHIEYVEAFLMVVAHDTATAPETAIHVKRELDLPSLIEPVIAAGQRNGLFDDALASYDLAAALTNNLLLRCFTRRDDDPLTHAAVVGATCLRGLLVRDDDGG</sequence>
<dbReference type="Proteomes" id="UP000199651">
    <property type="component" value="Unassembled WGS sequence"/>
</dbReference>
<dbReference type="InterPro" id="IPR039538">
    <property type="entry name" value="BetI_C"/>
</dbReference>
<feature type="domain" description="HTH tetR-type" evidence="6">
    <location>
        <begin position="5"/>
        <end position="69"/>
    </location>
</feature>
<dbReference type="Pfam" id="PF13977">
    <property type="entry name" value="TetR_C_6"/>
    <property type="match status" value="1"/>
</dbReference>
<dbReference type="PROSITE" id="PS50977">
    <property type="entry name" value="HTH_TETR_2"/>
    <property type="match status" value="1"/>
</dbReference>
<organism evidence="7 8">
    <name type="scientific">Actinokineospora alba</name>
    <dbReference type="NCBI Taxonomy" id="504798"/>
    <lineage>
        <taxon>Bacteria</taxon>
        <taxon>Bacillati</taxon>
        <taxon>Actinomycetota</taxon>
        <taxon>Actinomycetes</taxon>
        <taxon>Pseudonocardiales</taxon>
        <taxon>Pseudonocardiaceae</taxon>
        <taxon>Actinokineospora</taxon>
    </lineage>
</organism>
<keyword evidence="4" id="KW-0804">Transcription</keyword>
<evidence type="ECO:0000256" key="2">
    <source>
        <dbReference type="ARBA" id="ARBA00023015"/>
    </source>
</evidence>
<dbReference type="SUPFAM" id="SSF46689">
    <property type="entry name" value="Homeodomain-like"/>
    <property type="match status" value="2"/>
</dbReference>
<dbReference type="InterPro" id="IPR009057">
    <property type="entry name" value="Homeodomain-like_sf"/>
</dbReference>
<evidence type="ECO:0000259" key="6">
    <source>
        <dbReference type="PROSITE" id="PS50977"/>
    </source>
</evidence>
<evidence type="ECO:0000256" key="4">
    <source>
        <dbReference type="ARBA" id="ARBA00023163"/>
    </source>
</evidence>
<dbReference type="EMBL" id="FNJB01000007">
    <property type="protein sequence ID" value="SDP18986.1"/>
    <property type="molecule type" value="Genomic_DNA"/>
</dbReference>
<dbReference type="Gene3D" id="1.10.357.10">
    <property type="entry name" value="Tetracycline Repressor, domain 2"/>
    <property type="match status" value="2"/>
</dbReference>
<dbReference type="InterPro" id="IPR036271">
    <property type="entry name" value="Tet_transcr_reg_TetR-rel_C_sf"/>
</dbReference>
<dbReference type="OrthoDB" id="3683770at2"/>
<evidence type="ECO:0000256" key="5">
    <source>
        <dbReference type="PROSITE-ProRule" id="PRU00335"/>
    </source>
</evidence>
<proteinExistence type="predicted"/>